<dbReference type="InterPro" id="IPR036390">
    <property type="entry name" value="WH_DNA-bd_sf"/>
</dbReference>
<dbReference type="InterPro" id="IPR007167">
    <property type="entry name" value="Fe-transptr_FeoA-like"/>
</dbReference>
<dbReference type="InterPro" id="IPR008988">
    <property type="entry name" value="Transcriptional_repressor_C"/>
</dbReference>
<evidence type="ECO:0000256" key="6">
    <source>
        <dbReference type="ARBA" id="ARBA00023125"/>
    </source>
</evidence>
<name>A0ABP5EM97_9MICO</name>
<accession>A0ABP5EM97</accession>
<gene>
    <name evidence="9" type="ORF">GCM10009755_04940</name>
</gene>
<comment type="similarity">
    <text evidence="2">Belongs to the DtxR/MntR family.</text>
</comment>
<dbReference type="SUPFAM" id="SSF46785">
    <property type="entry name" value="Winged helix' DNA-binding domain"/>
    <property type="match status" value="1"/>
</dbReference>
<dbReference type="Gene3D" id="1.10.60.10">
    <property type="entry name" value="Iron dependent repressor, metal binding and dimerisation domain"/>
    <property type="match status" value="1"/>
</dbReference>
<comment type="subunit">
    <text evidence="3">Homodimer.</text>
</comment>
<evidence type="ECO:0000256" key="7">
    <source>
        <dbReference type="ARBA" id="ARBA00023163"/>
    </source>
</evidence>
<dbReference type="EMBL" id="BAAANO010000005">
    <property type="protein sequence ID" value="GAA2000211.1"/>
    <property type="molecule type" value="Genomic_DNA"/>
</dbReference>
<comment type="caution">
    <text evidence="9">The sequence shown here is derived from an EMBL/GenBank/DDBJ whole genome shotgun (WGS) entry which is preliminary data.</text>
</comment>
<dbReference type="SMART" id="SM00529">
    <property type="entry name" value="HTH_DTXR"/>
    <property type="match status" value="1"/>
</dbReference>
<dbReference type="InterPro" id="IPR036388">
    <property type="entry name" value="WH-like_DNA-bd_sf"/>
</dbReference>
<protein>
    <submittedName>
        <fullName evidence="9">Metal-dependent transcriptional regulator</fullName>
    </submittedName>
</protein>
<dbReference type="Pfam" id="PF02742">
    <property type="entry name" value="Fe_dep_repr_C"/>
    <property type="match status" value="1"/>
</dbReference>
<dbReference type="Pfam" id="PF01325">
    <property type="entry name" value="Fe_dep_repress"/>
    <property type="match status" value="1"/>
</dbReference>
<keyword evidence="4" id="KW-0408">Iron</keyword>
<evidence type="ECO:0000313" key="10">
    <source>
        <dbReference type="Proteomes" id="UP001500755"/>
    </source>
</evidence>
<dbReference type="InterPro" id="IPR050536">
    <property type="entry name" value="DtxR_MntR_Metal-Reg"/>
</dbReference>
<proteinExistence type="inferred from homology"/>
<evidence type="ECO:0000256" key="2">
    <source>
        <dbReference type="ARBA" id="ARBA00007871"/>
    </source>
</evidence>
<evidence type="ECO:0000256" key="4">
    <source>
        <dbReference type="ARBA" id="ARBA00023004"/>
    </source>
</evidence>
<dbReference type="Gene3D" id="2.30.30.90">
    <property type="match status" value="1"/>
</dbReference>
<dbReference type="InterPro" id="IPR022687">
    <property type="entry name" value="HTH_DTXR"/>
</dbReference>
<dbReference type="PANTHER" id="PTHR33238:SF10">
    <property type="entry name" value="IRON-DEPENDENT REPRESSOR IDER"/>
    <property type="match status" value="1"/>
</dbReference>
<feature type="domain" description="HTH dtxR-type" evidence="8">
    <location>
        <begin position="4"/>
        <end position="65"/>
    </location>
</feature>
<organism evidence="9 10">
    <name type="scientific">Brevibacterium samyangense</name>
    <dbReference type="NCBI Taxonomy" id="366888"/>
    <lineage>
        <taxon>Bacteria</taxon>
        <taxon>Bacillati</taxon>
        <taxon>Actinomycetota</taxon>
        <taxon>Actinomycetes</taxon>
        <taxon>Micrococcales</taxon>
        <taxon>Brevibacteriaceae</taxon>
        <taxon>Brevibacterium</taxon>
    </lineage>
</organism>
<dbReference type="InterPro" id="IPR022689">
    <property type="entry name" value="Iron_dep_repressor"/>
</dbReference>
<evidence type="ECO:0000256" key="1">
    <source>
        <dbReference type="ARBA" id="ARBA00004496"/>
    </source>
</evidence>
<keyword evidence="10" id="KW-1185">Reference proteome</keyword>
<sequence length="227" mass="24949">MNDLIDTTEMYLKAIVELEEQGIVPLRARIAERLDHSGPTVSQTVARMERDGLLVVDADRHLELTPAGRAVATGVMRKHRLAERLLSDVIGLDWELVHDEACRWEHVMSEQVEKRLVTMLPEFARSPYGNPVPGLEDLGVEAAPETAVVSLSTVAATSVGSTVTIAWFAEPLQVDTYLLAQFRETGVMPGTEVEVVQVGEYITLRAGAHDTVLDLPVETASHVFVRS</sequence>
<dbReference type="RefSeq" id="WP_344306664.1">
    <property type="nucleotide sequence ID" value="NZ_BAAANO010000005.1"/>
</dbReference>
<dbReference type="Proteomes" id="UP001500755">
    <property type="component" value="Unassembled WGS sequence"/>
</dbReference>
<evidence type="ECO:0000313" key="9">
    <source>
        <dbReference type="EMBL" id="GAA2000211.1"/>
    </source>
</evidence>
<dbReference type="Gene3D" id="1.10.10.10">
    <property type="entry name" value="Winged helix-like DNA-binding domain superfamily/Winged helix DNA-binding domain"/>
    <property type="match status" value="1"/>
</dbReference>
<keyword evidence="7" id="KW-0804">Transcription</keyword>
<dbReference type="Pfam" id="PF04023">
    <property type="entry name" value="FeoA"/>
    <property type="match status" value="1"/>
</dbReference>
<dbReference type="PROSITE" id="PS50944">
    <property type="entry name" value="HTH_DTXR"/>
    <property type="match status" value="1"/>
</dbReference>
<dbReference type="SUPFAM" id="SSF47979">
    <property type="entry name" value="Iron-dependent repressor protein, dimerization domain"/>
    <property type="match status" value="1"/>
</dbReference>
<dbReference type="PANTHER" id="PTHR33238">
    <property type="entry name" value="IRON (METAL) DEPENDENT REPRESSOR, DTXR FAMILY"/>
    <property type="match status" value="1"/>
</dbReference>
<dbReference type="InterPro" id="IPR001367">
    <property type="entry name" value="Fe_dep_repressor"/>
</dbReference>
<reference evidence="10" key="1">
    <citation type="journal article" date="2019" name="Int. J. Syst. Evol. Microbiol.">
        <title>The Global Catalogue of Microorganisms (GCM) 10K type strain sequencing project: providing services to taxonomists for standard genome sequencing and annotation.</title>
        <authorList>
            <consortium name="The Broad Institute Genomics Platform"/>
            <consortium name="The Broad Institute Genome Sequencing Center for Infectious Disease"/>
            <person name="Wu L."/>
            <person name="Ma J."/>
        </authorList>
    </citation>
    <scope>NUCLEOTIDE SEQUENCE [LARGE SCALE GENOMIC DNA]</scope>
    <source>
        <strain evidence="10">JCM 14546</strain>
    </source>
</reference>
<evidence type="ECO:0000256" key="5">
    <source>
        <dbReference type="ARBA" id="ARBA00023015"/>
    </source>
</evidence>
<evidence type="ECO:0000256" key="3">
    <source>
        <dbReference type="ARBA" id="ARBA00011738"/>
    </source>
</evidence>
<dbReference type="SUPFAM" id="SSF50037">
    <property type="entry name" value="C-terminal domain of transcriptional repressors"/>
    <property type="match status" value="1"/>
</dbReference>
<comment type="subcellular location">
    <subcellularLocation>
        <location evidence="1">Cytoplasm</location>
    </subcellularLocation>
</comment>
<dbReference type="InterPro" id="IPR038157">
    <property type="entry name" value="FeoA_core_dom"/>
</dbReference>
<keyword evidence="5" id="KW-0805">Transcription regulation</keyword>
<evidence type="ECO:0000259" key="8">
    <source>
        <dbReference type="PROSITE" id="PS50944"/>
    </source>
</evidence>
<keyword evidence="6" id="KW-0238">DNA-binding</keyword>
<dbReference type="InterPro" id="IPR036421">
    <property type="entry name" value="Fe_dep_repressor_sf"/>
</dbReference>